<dbReference type="Pfam" id="PF00651">
    <property type="entry name" value="BTB"/>
    <property type="match status" value="1"/>
</dbReference>
<reference evidence="3" key="1">
    <citation type="submission" date="2024-04" db="EMBL/GenBank/DDBJ databases">
        <authorList>
            <person name="Shaw F."/>
            <person name="Minotto A."/>
        </authorList>
    </citation>
    <scope>NUCLEOTIDE SEQUENCE [LARGE SCALE GENOMIC DNA]</scope>
</reference>
<dbReference type="Gene3D" id="3.30.710.10">
    <property type="entry name" value="Potassium Channel Kv1.1, Chain A"/>
    <property type="match status" value="1"/>
</dbReference>
<dbReference type="PROSITE" id="PS50097">
    <property type="entry name" value="BTB"/>
    <property type="match status" value="1"/>
</dbReference>
<evidence type="ECO:0000313" key="2">
    <source>
        <dbReference type="EMBL" id="CAL1702718.1"/>
    </source>
</evidence>
<evidence type="ECO:0000313" key="3">
    <source>
        <dbReference type="Proteomes" id="UP001497453"/>
    </source>
</evidence>
<feature type="domain" description="BTB" evidence="1">
    <location>
        <begin position="14"/>
        <end position="80"/>
    </location>
</feature>
<dbReference type="InterPro" id="IPR000210">
    <property type="entry name" value="BTB/POZ_dom"/>
</dbReference>
<sequence>MPSTASHPFDASDADIILRSSGPEPVDFRVYRQILVLSSPVFATMFTLPQSQSAGNEVDIPVVELSEGADILDPLLRFIYPVARPNIQTLDAMTPLLEAASKYDLAVVPGTLRYKLLSTSILEKEPLRVYAIAMRYGFEEEAKIVPPYTLRTKLLHTPLIKELEHISGYAYHRLILMYCKRGSEAARLLDTWNPRCRYDSTACTQWMDDYKRRAREELLVRPAGDSIFISSFIWARHTFCGNTGCELSKGLESLRAQIDVLPDTI</sequence>
<organism evidence="2 3">
    <name type="scientific">Somion occarium</name>
    <dbReference type="NCBI Taxonomy" id="3059160"/>
    <lineage>
        <taxon>Eukaryota</taxon>
        <taxon>Fungi</taxon>
        <taxon>Dikarya</taxon>
        <taxon>Basidiomycota</taxon>
        <taxon>Agaricomycotina</taxon>
        <taxon>Agaricomycetes</taxon>
        <taxon>Polyporales</taxon>
        <taxon>Cerrenaceae</taxon>
        <taxon>Somion</taxon>
    </lineage>
</organism>
<protein>
    <recommendedName>
        <fullName evidence="1">BTB domain-containing protein</fullName>
    </recommendedName>
</protein>
<keyword evidence="3" id="KW-1185">Reference proteome</keyword>
<proteinExistence type="predicted"/>
<dbReference type="InterPro" id="IPR011333">
    <property type="entry name" value="SKP1/BTB/POZ_sf"/>
</dbReference>
<dbReference type="Proteomes" id="UP001497453">
    <property type="component" value="Chromosome 2"/>
</dbReference>
<evidence type="ECO:0000259" key="1">
    <source>
        <dbReference type="PROSITE" id="PS50097"/>
    </source>
</evidence>
<name>A0ABP1D6N8_9APHY</name>
<dbReference type="SMART" id="SM00225">
    <property type="entry name" value="BTB"/>
    <property type="match status" value="1"/>
</dbReference>
<dbReference type="SUPFAM" id="SSF54695">
    <property type="entry name" value="POZ domain"/>
    <property type="match status" value="1"/>
</dbReference>
<dbReference type="EMBL" id="OZ037945">
    <property type="protein sequence ID" value="CAL1702718.1"/>
    <property type="molecule type" value="Genomic_DNA"/>
</dbReference>
<accession>A0ABP1D6N8</accession>
<gene>
    <name evidence="2" type="ORF">GFSPODELE1_LOCUS4191</name>
</gene>